<gene>
    <name evidence="1" type="ORF">GQ55_3G191600</name>
</gene>
<organism evidence="1 2">
    <name type="scientific">Panicum hallii var. hallii</name>
    <dbReference type="NCBI Taxonomy" id="1504633"/>
    <lineage>
        <taxon>Eukaryota</taxon>
        <taxon>Viridiplantae</taxon>
        <taxon>Streptophyta</taxon>
        <taxon>Embryophyta</taxon>
        <taxon>Tracheophyta</taxon>
        <taxon>Spermatophyta</taxon>
        <taxon>Magnoliopsida</taxon>
        <taxon>Liliopsida</taxon>
        <taxon>Poales</taxon>
        <taxon>Poaceae</taxon>
        <taxon>PACMAD clade</taxon>
        <taxon>Panicoideae</taxon>
        <taxon>Panicodae</taxon>
        <taxon>Paniceae</taxon>
        <taxon>Panicinae</taxon>
        <taxon>Panicum</taxon>
        <taxon>Panicum sect. Panicum</taxon>
    </lineage>
</organism>
<dbReference type="AlphaFoldDB" id="A0A2T7EB35"/>
<evidence type="ECO:0000313" key="1">
    <source>
        <dbReference type="EMBL" id="PUZ65047.1"/>
    </source>
</evidence>
<accession>A0A2T7EB35</accession>
<evidence type="ECO:0000313" key="2">
    <source>
        <dbReference type="Proteomes" id="UP000244336"/>
    </source>
</evidence>
<dbReference type="Gramene" id="PUZ65047">
    <property type="protein sequence ID" value="PUZ65047"/>
    <property type="gene ID" value="GQ55_3G191600"/>
</dbReference>
<protein>
    <submittedName>
        <fullName evidence="1">Uncharacterized protein</fullName>
    </submittedName>
</protein>
<dbReference type="EMBL" id="CM009751">
    <property type="protein sequence ID" value="PUZ65047.1"/>
    <property type="molecule type" value="Genomic_DNA"/>
</dbReference>
<proteinExistence type="predicted"/>
<name>A0A2T7EB35_9POAL</name>
<dbReference type="Proteomes" id="UP000244336">
    <property type="component" value="Chromosome 3"/>
</dbReference>
<keyword evidence="2" id="KW-1185">Reference proteome</keyword>
<reference evidence="1 2" key="1">
    <citation type="submission" date="2018-04" db="EMBL/GenBank/DDBJ databases">
        <title>WGS assembly of Panicum hallii var. hallii HAL2.</title>
        <authorList>
            <person name="Lovell J."/>
            <person name="Jenkins J."/>
            <person name="Lowry D."/>
            <person name="Mamidi S."/>
            <person name="Sreedasyam A."/>
            <person name="Weng X."/>
            <person name="Barry K."/>
            <person name="Bonette J."/>
            <person name="Campitelli B."/>
            <person name="Daum C."/>
            <person name="Gordon S."/>
            <person name="Gould B."/>
            <person name="Lipzen A."/>
            <person name="MacQueen A."/>
            <person name="Palacio-Mejia J."/>
            <person name="Plott C."/>
            <person name="Shakirov E."/>
            <person name="Shu S."/>
            <person name="Yoshinaga Y."/>
            <person name="Zane M."/>
            <person name="Rokhsar D."/>
            <person name="Grimwood J."/>
            <person name="Schmutz J."/>
            <person name="Juenger T."/>
        </authorList>
    </citation>
    <scope>NUCLEOTIDE SEQUENCE [LARGE SCALE GENOMIC DNA]</scope>
    <source>
        <strain evidence="2">cv. HAL2</strain>
    </source>
</reference>
<sequence>MKCLEAATFDGLRYRAIQDRVKDKYPCMHRQPYSAHLPLDLVEIWNEKGSLNLC</sequence>